<dbReference type="RefSeq" id="WP_388353407.1">
    <property type="nucleotide sequence ID" value="NZ_JBIAFJ010000044.1"/>
</dbReference>
<protein>
    <recommendedName>
        <fullName evidence="4">PPPDE domain-containing protein</fullName>
    </recommendedName>
</protein>
<comment type="caution">
    <text evidence="2">The sequence shown here is derived from an EMBL/GenBank/DDBJ whole genome shotgun (WGS) entry which is preliminary data.</text>
</comment>
<gene>
    <name evidence="2" type="ORF">ACFYNZ_32030</name>
</gene>
<evidence type="ECO:0000313" key="3">
    <source>
        <dbReference type="Proteomes" id="UP001601197"/>
    </source>
</evidence>
<proteinExistence type="predicted"/>
<evidence type="ECO:0008006" key="4">
    <source>
        <dbReference type="Google" id="ProtNLM"/>
    </source>
</evidence>
<feature type="region of interest" description="Disordered" evidence="1">
    <location>
        <begin position="189"/>
        <end position="221"/>
    </location>
</feature>
<evidence type="ECO:0000313" key="2">
    <source>
        <dbReference type="EMBL" id="MFE9174025.1"/>
    </source>
</evidence>
<dbReference type="EMBL" id="JBIAFJ010000044">
    <property type="protein sequence ID" value="MFE9174025.1"/>
    <property type="molecule type" value="Genomic_DNA"/>
</dbReference>
<reference evidence="2 3" key="1">
    <citation type="submission" date="2024-10" db="EMBL/GenBank/DDBJ databases">
        <title>The Natural Products Discovery Center: Release of the First 8490 Sequenced Strains for Exploring Actinobacteria Biosynthetic Diversity.</title>
        <authorList>
            <person name="Kalkreuter E."/>
            <person name="Kautsar S.A."/>
            <person name="Yang D."/>
            <person name="Bader C.D."/>
            <person name="Teijaro C.N."/>
            <person name="Fluegel L."/>
            <person name="Davis C.M."/>
            <person name="Simpson J.R."/>
            <person name="Lauterbach L."/>
            <person name="Steele A.D."/>
            <person name="Gui C."/>
            <person name="Meng S."/>
            <person name="Li G."/>
            <person name="Viehrig K."/>
            <person name="Ye F."/>
            <person name="Su P."/>
            <person name="Kiefer A.F."/>
            <person name="Nichols A."/>
            <person name="Cepeda A.J."/>
            <person name="Yan W."/>
            <person name="Fan B."/>
            <person name="Jiang Y."/>
            <person name="Adhikari A."/>
            <person name="Zheng C.-J."/>
            <person name="Schuster L."/>
            <person name="Cowan T.M."/>
            <person name="Smanski M.J."/>
            <person name="Chevrette M.G."/>
            <person name="De Carvalho L.P.S."/>
            <person name="Shen B."/>
        </authorList>
    </citation>
    <scope>NUCLEOTIDE SEQUENCE [LARGE SCALE GENOMIC DNA]</scope>
    <source>
        <strain evidence="2 3">NPDC007147</strain>
    </source>
</reference>
<dbReference type="Proteomes" id="UP001601197">
    <property type="component" value="Unassembled WGS sequence"/>
</dbReference>
<evidence type="ECO:0000256" key="1">
    <source>
        <dbReference type="SAM" id="MobiDB-lite"/>
    </source>
</evidence>
<name>A0ABW6L5V3_9ACTN</name>
<sequence>MPETQALRPLRALLMRELLDNSDKELKVTLVVDAGSLQQGDVGHAWIEITGSNGEQVSFGFYPAGEELELLGDVKGGVECPDLHEDFTHRESKKVKLDQIVNGYRIAHEKAEAAYNLTQYNCTTFAGQVWKAMTGQGVPQNLLTLNGLIGMFVPTPGAAGAGLDRRQVPRLVRRRERLRVTAQGPMRAMFPGAGDADEVADRMARAGLSQSSESESSEEVD</sequence>
<organism evidence="2 3">
    <name type="scientific">Streptomyces kebangsaanensis</name>
    <dbReference type="NCBI Taxonomy" id="864058"/>
    <lineage>
        <taxon>Bacteria</taxon>
        <taxon>Bacillati</taxon>
        <taxon>Actinomycetota</taxon>
        <taxon>Actinomycetes</taxon>
        <taxon>Kitasatosporales</taxon>
        <taxon>Streptomycetaceae</taxon>
        <taxon>Streptomyces</taxon>
    </lineage>
</organism>
<accession>A0ABW6L5V3</accession>
<keyword evidence="3" id="KW-1185">Reference proteome</keyword>